<sequence>MCGFHACKKDEGTTPPDGSTDDDNPPVGGTFEGVIEYVKTFGGSNEDEAVDVVQANDGGYVMVGTTSSNDGDITDKTTTDPDYWVLKVNAAGEKQWSKTYGGTSPDRATGIVKTNDGGYILSGHSRSNDGDVGGNEGFHDYWIVKINSVGDIQWETNFGFSGSDQALNIIQTADGGYFATGFLDVTASGGMGNDGRNPEHGVGEYWGIKMDANGNKIWRRYFGGSNNDRSYDVVQTDDGGFLMIGASESEDFDKLDPKGSYDFWVVKVSAGGDNLWSKSFGGSEIDVAYAVTQTTDGNYMIVGDTRSIDKDVTNPLGNADLWVVKFNKNNGAIIWQKTYGGDQFESARSVERLPNGTYLISGSTRSANGDVSMNIGQNDAWVMIINENGELQYQKTAGGTSLDFADSAIQTTDNKLIVVGNTESNDIDITVNRGIKDLLLIKVK</sequence>
<dbReference type="Proteomes" id="UP000238442">
    <property type="component" value="Chromosome"/>
</dbReference>
<evidence type="ECO:0000256" key="1">
    <source>
        <dbReference type="SAM" id="MobiDB-lite"/>
    </source>
</evidence>
<dbReference type="InterPro" id="IPR011047">
    <property type="entry name" value="Quinoprotein_ADH-like_sf"/>
</dbReference>
<evidence type="ECO:0008006" key="4">
    <source>
        <dbReference type="Google" id="ProtNLM"/>
    </source>
</evidence>
<feature type="region of interest" description="Disordered" evidence="1">
    <location>
        <begin position="1"/>
        <end position="29"/>
    </location>
</feature>
<reference evidence="2 3" key="1">
    <citation type="submission" date="2018-02" db="EMBL/GenBank/DDBJ databases">
        <title>Genomic analysis of the strain RR4-38 isolated from a seawater recirculating aquaculture system.</title>
        <authorList>
            <person name="Kim Y.-S."/>
            <person name="Jang Y.H."/>
            <person name="Kim K.-H."/>
        </authorList>
    </citation>
    <scope>NUCLEOTIDE SEQUENCE [LARGE SCALE GENOMIC DNA]</scope>
    <source>
        <strain evidence="2 3">RR4-38</strain>
    </source>
</reference>
<dbReference type="SUPFAM" id="SSF50998">
    <property type="entry name" value="Quinoprotein alcohol dehydrogenase-like"/>
    <property type="match status" value="2"/>
</dbReference>
<protein>
    <recommendedName>
        <fullName evidence="4">Bulb-type lectin domain-containing protein</fullName>
    </recommendedName>
</protein>
<dbReference type="AlphaFoldDB" id="A0A2S0I0C2"/>
<dbReference type="OrthoDB" id="9811934at2"/>
<organism evidence="2 3">
    <name type="scientific">Pukyongia salina</name>
    <dbReference type="NCBI Taxonomy" id="2094025"/>
    <lineage>
        <taxon>Bacteria</taxon>
        <taxon>Pseudomonadati</taxon>
        <taxon>Bacteroidota</taxon>
        <taxon>Flavobacteriia</taxon>
        <taxon>Flavobacteriales</taxon>
        <taxon>Flavobacteriaceae</taxon>
        <taxon>Pukyongia</taxon>
    </lineage>
</organism>
<dbReference type="EMBL" id="CP027062">
    <property type="protein sequence ID" value="AVI52345.1"/>
    <property type="molecule type" value="Genomic_DNA"/>
</dbReference>
<proteinExistence type="predicted"/>
<dbReference type="PANTHER" id="PTHR42754">
    <property type="entry name" value="ENDOGLUCANASE"/>
    <property type="match status" value="1"/>
</dbReference>
<name>A0A2S0I0C2_9FLAO</name>
<evidence type="ECO:0000313" key="2">
    <source>
        <dbReference type="EMBL" id="AVI52345.1"/>
    </source>
</evidence>
<dbReference type="PANTHER" id="PTHR42754:SF1">
    <property type="entry name" value="LIPOPROTEIN"/>
    <property type="match status" value="1"/>
</dbReference>
<evidence type="ECO:0000313" key="3">
    <source>
        <dbReference type="Proteomes" id="UP000238442"/>
    </source>
</evidence>
<keyword evidence="3" id="KW-1185">Reference proteome</keyword>
<dbReference type="KEGG" id="aue:C5O00_06150"/>
<accession>A0A2S0I0C2</accession>
<gene>
    <name evidence="2" type="ORF">C5O00_06150</name>
</gene>